<sequence length="170" mass="19621">MIGRRFISTSKRIFQNPLPSTPEMKQQFNIKKVDKKSLDSLFEFSSNFKDQKSSLQIENIFTKKFKHGNNYNPFDFSMNKLNIDSLAIKYEKNKKIDPFEVSGINPLDLYTMPFILSRFLTTTGQILPRSITGCSAKNQKKLSIAIKRARVCGLLSYVHKDTNYLPARNI</sequence>
<accession>A0ACA9Y620</accession>
<name>A0ACA9Y620_9ASCO</name>
<evidence type="ECO:0000313" key="1">
    <source>
        <dbReference type="EMBL" id="CAH6720096.1"/>
    </source>
</evidence>
<dbReference type="Proteomes" id="UP001152531">
    <property type="component" value="Unassembled WGS sequence"/>
</dbReference>
<proteinExistence type="predicted"/>
<gene>
    <name evidence="1" type="ORF">CLIB1444_03S04302</name>
</gene>
<keyword evidence="1" id="KW-0689">Ribosomal protein</keyword>
<reference evidence="1" key="1">
    <citation type="submission" date="2022-06" db="EMBL/GenBank/DDBJ databases">
        <authorList>
            <person name="Legras J.-L."/>
            <person name="Devillers H."/>
            <person name="Grondin C."/>
        </authorList>
    </citation>
    <scope>NUCLEOTIDE SEQUENCE</scope>
    <source>
        <strain evidence="1">CLIB 1444</strain>
    </source>
</reference>
<evidence type="ECO:0000313" key="2">
    <source>
        <dbReference type="Proteomes" id="UP001152531"/>
    </source>
</evidence>
<comment type="caution">
    <text evidence="1">The sequence shown here is derived from an EMBL/GenBank/DDBJ whole genome shotgun (WGS) entry which is preliminary data.</text>
</comment>
<dbReference type="EMBL" id="CALSDN010000003">
    <property type="protein sequence ID" value="CAH6720096.1"/>
    <property type="molecule type" value="Genomic_DNA"/>
</dbReference>
<protein>
    <submittedName>
        <fullName evidence="1">37S ribosomal protein Rsm18p, mitochondrial</fullName>
    </submittedName>
</protein>
<organism evidence="1 2">
    <name type="scientific">[Candida] jaroonii</name>
    <dbReference type="NCBI Taxonomy" id="467808"/>
    <lineage>
        <taxon>Eukaryota</taxon>
        <taxon>Fungi</taxon>
        <taxon>Dikarya</taxon>
        <taxon>Ascomycota</taxon>
        <taxon>Saccharomycotina</taxon>
        <taxon>Pichiomycetes</taxon>
        <taxon>Debaryomycetaceae</taxon>
        <taxon>Yamadazyma</taxon>
    </lineage>
</organism>
<keyword evidence="1" id="KW-0687">Ribonucleoprotein</keyword>
<keyword evidence="2" id="KW-1185">Reference proteome</keyword>